<name>A0AAU8ALQ7_9RHOB</name>
<proteinExistence type="predicted"/>
<dbReference type="InterPro" id="IPR045384">
    <property type="entry name" value="DUF6527"/>
</dbReference>
<organism evidence="1">
    <name type="scientific">Alloyangia sp. H15</name>
    <dbReference type="NCBI Taxonomy" id="3029062"/>
    <lineage>
        <taxon>Bacteria</taxon>
        <taxon>Pseudomonadati</taxon>
        <taxon>Pseudomonadota</taxon>
        <taxon>Alphaproteobacteria</taxon>
        <taxon>Rhodobacterales</taxon>
        <taxon>Roseobacteraceae</taxon>
        <taxon>Alloyangia</taxon>
    </lineage>
</organism>
<reference evidence="1" key="1">
    <citation type="submission" date="2023-02" db="EMBL/GenBank/DDBJ databases">
        <title>Description and genomic characterization of Salipiger bruguierae sp. nov., isolated from the sediment of mangrove plant Bruguiera sexangula.</title>
        <authorList>
            <person name="Long M."/>
        </authorList>
    </citation>
    <scope>NUCLEOTIDE SEQUENCE</scope>
    <source>
        <strain evidence="1">H15</strain>
    </source>
</reference>
<dbReference type="Pfam" id="PF20137">
    <property type="entry name" value="BubE"/>
    <property type="match status" value="1"/>
</dbReference>
<gene>
    <name evidence="1" type="ORF">PVT71_14490</name>
</gene>
<sequence length="121" mass="13429">MTRAVHYRDRNLFLADRLPGSFWISCPEEDGEQTFLFFCPCGCGDKSLLTIGNGFKPKHGPSWSWNGSTEAPELAPSVNWQGHWHGWLQAGVWRLADPSPDHRLALGASAFRGRVPLPSAP</sequence>
<dbReference type="RefSeq" id="WP_353474774.1">
    <property type="nucleotide sequence ID" value="NZ_CP123385.1"/>
</dbReference>
<accession>A0AAU8ALQ7</accession>
<dbReference type="AlphaFoldDB" id="A0AAU8ALQ7"/>
<dbReference type="EMBL" id="CP123385">
    <property type="protein sequence ID" value="XCC95907.1"/>
    <property type="molecule type" value="Genomic_DNA"/>
</dbReference>
<evidence type="ECO:0000313" key="1">
    <source>
        <dbReference type="EMBL" id="XCC95907.1"/>
    </source>
</evidence>
<protein>
    <submittedName>
        <fullName evidence="1">DUF6527 family protein</fullName>
    </submittedName>
</protein>